<proteinExistence type="predicted"/>
<name>A0A409YXV3_9AGAR</name>
<feature type="domain" description="Bud22" evidence="3">
    <location>
        <begin position="31"/>
        <end position="478"/>
    </location>
</feature>
<dbReference type="InterPro" id="IPR015158">
    <property type="entry name" value="Bud22_dom"/>
</dbReference>
<dbReference type="OrthoDB" id="3364872at2759"/>
<feature type="compositionally biased region" description="Polar residues" evidence="2">
    <location>
        <begin position="201"/>
        <end position="210"/>
    </location>
</feature>
<organism evidence="4 5">
    <name type="scientific">Gymnopilus dilepis</name>
    <dbReference type="NCBI Taxonomy" id="231916"/>
    <lineage>
        <taxon>Eukaryota</taxon>
        <taxon>Fungi</taxon>
        <taxon>Dikarya</taxon>
        <taxon>Basidiomycota</taxon>
        <taxon>Agaricomycotina</taxon>
        <taxon>Agaricomycetes</taxon>
        <taxon>Agaricomycetidae</taxon>
        <taxon>Agaricales</taxon>
        <taxon>Agaricineae</taxon>
        <taxon>Hymenogastraceae</taxon>
        <taxon>Gymnopilus</taxon>
    </lineage>
</organism>
<protein>
    <recommendedName>
        <fullName evidence="3">Bud22 domain-containing protein</fullName>
    </recommendedName>
</protein>
<dbReference type="InParanoid" id="A0A409YXV3"/>
<feature type="compositionally biased region" description="Basic and acidic residues" evidence="2">
    <location>
        <begin position="332"/>
        <end position="341"/>
    </location>
</feature>
<reference evidence="4 5" key="1">
    <citation type="journal article" date="2018" name="Evol. Lett.">
        <title>Horizontal gene cluster transfer increased hallucinogenic mushroom diversity.</title>
        <authorList>
            <person name="Reynolds H.T."/>
            <person name="Vijayakumar V."/>
            <person name="Gluck-Thaler E."/>
            <person name="Korotkin H.B."/>
            <person name="Matheny P.B."/>
            <person name="Slot J.C."/>
        </authorList>
    </citation>
    <scope>NUCLEOTIDE SEQUENCE [LARGE SCALE GENOMIC DNA]</scope>
    <source>
        <strain evidence="4 5">SRW20</strain>
    </source>
</reference>
<feature type="region of interest" description="Disordered" evidence="2">
    <location>
        <begin position="194"/>
        <end position="368"/>
    </location>
</feature>
<evidence type="ECO:0000256" key="1">
    <source>
        <dbReference type="ARBA" id="ARBA00023054"/>
    </source>
</evidence>
<dbReference type="Proteomes" id="UP000284706">
    <property type="component" value="Unassembled WGS sequence"/>
</dbReference>
<keyword evidence="5" id="KW-1185">Reference proteome</keyword>
<dbReference type="InterPro" id="IPR037393">
    <property type="entry name" value="Bud22/SRFB1"/>
</dbReference>
<feature type="compositionally biased region" description="Basic residues" evidence="2">
    <location>
        <begin position="342"/>
        <end position="351"/>
    </location>
</feature>
<dbReference type="GO" id="GO:0030686">
    <property type="term" value="C:90S preribosome"/>
    <property type="evidence" value="ECO:0007669"/>
    <property type="project" value="TreeGrafter"/>
</dbReference>
<keyword evidence="1" id="KW-0175">Coiled coil</keyword>
<sequence length="479" mass="52665">MDPNNSGKRPLKRKRYEPPEEELSVRIVGKLHHEKREVHKAAKKARIFETQKVVKRLKSVRQKDDKDKAIEGLEGELVALKVSPITARFASSLLMYYEKEIDHDAVGNTAFRSKLLKDHALRDHEDVKNAISKELENNLIVLAEPGSTMARIQSRLLSSKILAAQVTTSMTAIKILLNPALKQREKSTEPIAELHSEAKSSKPQKTSKNTPSEKLRLTSLEVTEEHSDAAEDDAGWESGSIDDGNAGADGWESGSIDGEDEESDSDDDDASESGDESESDNEDLKVQPVKKKAKAPESTVPKGSSSKSESTFLPSLSVGFIRGSDESDWSETEGKAADLPRKNRRGQRARRAIWEKKFGRNANHKKKEAADLAAAQLRRNKGRTTVINTGANAIHSRDPQVPSVQNKGTKPAALQQPIDAGWGSRSGRPATNKPVKSSGPKADKHAEKPLHPSWEAKRKLKEKESVGIVPSQGTKIKFS</sequence>
<dbReference type="STRING" id="231916.A0A409YXV3"/>
<feature type="region of interest" description="Disordered" evidence="2">
    <location>
        <begin position="1"/>
        <end position="20"/>
    </location>
</feature>
<dbReference type="Pfam" id="PF09073">
    <property type="entry name" value="BUD22"/>
    <property type="match status" value="1"/>
</dbReference>
<evidence type="ECO:0000313" key="4">
    <source>
        <dbReference type="EMBL" id="PPR07793.1"/>
    </source>
</evidence>
<dbReference type="PANTHER" id="PTHR23325">
    <property type="entry name" value="SERUM RESPONSE FACTOR-BINDING"/>
    <property type="match status" value="1"/>
</dbReference>
<dbReference type="AlphaFoldDB" id="A0A409YXV3"/>
<feature type="compositionally biased region" description="Polar residues" evidence="2">
    <location>
        <begin position="301"/>
        <end position="314"/>
    </location>
</feature>
<gene>
    <name evidence="4" type="ORF">CVT26_014978</name>
</gene>
<evidence type="ECO:0000256" key="2">
    <source>
        <dbReference type="SAM" id="MobiDB-lite"/>
    </source>
</evidence>
<dbReference type="GO" id="GO:0005634">
    <property type="term" value="C:nucleus"/>
    <property type="evidence" value="ECO:0007669"/>
    <property type="project" value="TreeGrafter"/>
</dbReference>
<dbReference type="PANTHER" id="PTHR23325:SF1">
    <property type="entry name" value="SERUM RESPONSE FACTOR-BINDING PROTEIN 1"/>
    <property type="match status" value="1"/>
</dbReference>
<feature type="compositionally biased region" description="Acidic residues" evidence="2">
    <location>
        <begin position="257"/>
        <end position="281"/>
    </location>
</feature>
<evidence type="ECO:0000259" key="3">
    <source>
        <dbReference type="Pfam" id="PF09073"/>
    </source>
</evidence>
<dbReference type="EMBL" id="NHYE01000001">
    <property type="protein sequence ID" value="PPR07793.1"/>
    <property type="molecule type" value="Genomic_DNA"/>
</dbReference>
<comment type="caution">
    <text evidence="4">The sequence shown here is derived from an EMBL/GenBank/DDBJ whole genome shotgun (WGS) entry which is preliminary data.</text>
</comment>
<feature type="compositionally biased region" description="Basic and acidic residues" evidence="2">
    <location>
        <begin position="441"/>
        <end position="465"/>
    </location>
</feature>
<accession>A0A409YXV3</accession>
<evidence type="ECO:0000313" key="5">
    <source>
        <dbReference type="Proteomes" id="UP000284706"/>
    </source>
</evidence>
<dbReference type="GO" id="GO:0030490">
    <property type="term" value="P:maturation of SSU-rRNA"/>
    <property type="evidence" value="ECO:0007669"/>
    <property type="project" value="TreeGrafter"/>
</dbReference>
<feature type="region of interest" description="Disordered" evidence="2">
    <location>
        <begin position="389"/>
        <end position="479"/>
    </location>
</feature>